<keyword evidence="2" id="KW-1133">Transmembrane helix</keyword>
<name>A0A133VC82_9EURY</name>
<gene>
    <name evidence="3" type="ORF">AKJ48_03430</name>
</gene>
<dbReference type="EMBL" id="LHYB01000051">
    <property type="protein sequence ID" value="KXB04061.1"/>
    <property type="molecule type" value="Genomic_DNA"/>
</dbReference>
<feature type="transmembrane region" description="Helical" evidence="2">
    <location>
        <begin position="288"/>
        <end position="310"/>
    </location>
</feature>
<keyword evidence="2" id="KW-0812">Transmembrane</keyword>
<feature type="compositionally biased region" description="Basic and acidic residues" evidence="1">
    <location>
        <begin position="16"/>
        <end position="26"/>
    </location>
</feature>
<evidence type="ECO:0000256" key="2">
    <source>
        <dbReference type="SAM" id="Phobius"/>
    </source>
</evidence>
<organism evidence="3 4">
    <name type="scientific">candidate division MSBL1 archaeon SCGC-AAA261O19</name>
    <dbReference type="NCBI Taxonomy" id="1698277"/>
    <lineage>
        <taxon>Archaea</taxon>
        <taxon>Methanobacteriati</taxon>
        <taxon>Methanobacteriota</taxon>
        <taxon>candidate division MSBL1</taxon>
    </lineage>
</organism>
<dbReference type="AlphaFoldDB" id="A0A133VC82"/>
<feature type="region of interest" description="Disordered" evidence="1">
    <location>
        <begin position="1"/>
        <end position="53"/>
    </location>
</feature>
<feature type="non-terminal residue" evidence="3">
    <location>
        <position position="1"/>
    </location>
</feature>
<reference evidence="3 4" key="1">
    <citation type="journal article" date="2016" name="Sci. Rep.">
        <title>Metabolic traits of an uncultured archaeal lineage -MSBL1- from brine pools of the Red Sea.</title>
        <authorList>
            <person name="Mwirichia R."/>
            <person name="Alam I."/>
            <person name="Rashid M."/>
            <person name="Vinu M."/>
            <person name="Ba-Alawi W."/>
            <person name="Anthony Kamau A."/>
            <person name="Kamanda Ngugi D."/>
            <person name="Goker M."/>
            <person name="Klenk H.P."/>
            <person name="Bajic V."/>
            <person name="Stingl U."/>
        </authorList>
    </citation>
    <scope>NUCLEOTIDE SEQUENCE [LARGE SCALE GENOMIC DNA]</scope>
    <source>
        <strain evidence="3">SCGC-AAA261O19</strain>
    </source>
</reference>
<sequence length="315" mass="35484">PEENEKVVEEEEEFEKEEREVEVKEIGEDEIEIEAKNPDEEHPEEDEDEQRLKISTEEGAKFELEYEDLLAAGENEEGREVELEYEVEFDAIIEFADNNGNGLYDEGEEIYEYDLEDASFDPIQNTSENVSGVTVYTITMQTSDGVFKAIVHTSGKPITVNGENVTPNEVKIDIEITNFPYQENNSKLALKTELDSELEVEEEKREIEETDEEEVQVTSGNYGGFFSWKKTALVDGVSKPVKSTNISDDPEEGDRELYLIYEHGNKIVHDPKIGVRGAIAGPIAEINWTTVIVAAIVAALVSIGVTSLMLKRKSY</sequence>
<evidence type="ECO:0000313" key="4">
    <source>
        <dbReference type="Proteomes" id="UP000070076"/>
    </source>
</evidence>
<protein>
    <submittedName>
        <fullName evidence="3">Uncharacterized protein</fullName>
    </submittedName>
</protein>
<comment type="caution">
    <text evidence="3">The sequence shown here is derived from an EMBL/GenBank/DDBJ whole genome shotgun (WGS) entry which is preliminary data.</text>
</comment>
<proteinExistence type="predicted"/>
<keyword evidence="2" id="KW-0472">Membrane</keyword>
<accession>A0A133VC82</accession>
<evidence type="ECO:0000313" key="3">
    <source>
        <dbReference type="EMBL" id="KXB04061.1"/>
    </source>
</evidence>
<dbReference type="Proteomes" id="UP000070076">
    <property type="component" value="Unassembled WGS sequence"/>
</dbReference>
<evidence type="ECO:0000256" key="1">
    <source>
        <dbReference type="SAM" id="MobiDB-lite"/>
    </source>
</evidence>
<keyword evidence="4" id="KW-1185">Reference proteome</keyword>